<organism evidence="4 5">
    <name type="scientific">Ancylobacter novellus (strain ATCC 8093 / DSM 506 / JCM 20403 / CCM 1077 / IAM 12100 / NBRC 12443 / NCIMB 10456)</name>
    <name type="common">Starkeya novella</name>
    <dbReference type="NCBI Taxonomy" id="639283"/>
    <lineage>
        <taxon>Bacteria</taxon>
        <taxon>Pseudomonadati</taxon>
        <taxon>Pseudomonadota</taxon>
        <taxon>Alphaproteobacteria</taxon>
        <taxon>Hyphomicrobiales</taxon>
        <taxon>Xanthobacteraceae</taxon>
        <taxon>Ancylobacter</taxon>
    </lineage>
</organism>
<dbReference type="HOGENOM" id="CLU_009252_0_0_5"/>
<keyword evidence="1" id="KW-0443">Lipid metabolism</keyword>
<evidence type="ECO:0000313" key="4">
    <source>
        <dbReference type="EMBL" id="ADH89565.1"/>
    </source>
</evidence>
<evidence type="ECO:0000256" key="2">
    <source>
        <dbReference type="SAM" id="Phobius"/>
    </source>
</evidence>
<feature type="transmembrane region" description="Helical" evidence="2">
    <location>
        <begin position="275"/>
        <end position="295"/>
    </location>
</feature>
<feature type="transmembrane region" description="Helical" evidence="2">
    <location>
        <begin position="419"/>
        <end position="442"/>
    </location>
</feature>
<gene>
    <name evidence="4" type="ordered locus">Snov_2270</name>
</gene>
<evidence type="ECO:0000256" key="1">
    <source>
        <dbReference type="ARBA" id="ARBA00023098"/>
    </source>
</evidence>
<feature type="transmembrane region" description="Helical" evidence="2">
    <location>
        <begin position="216"/>
        <end position="238"/>
    </location>
</feature>
<dbReference type="GO" id="GO:0005829">
    <property type="term" value="C:cytosol"/>
    <property type="evidence" value="ECO:0007669"/>
    <property type="project" value="TreeGrafter"/>
</dbReference>
<dbReference type="InterPro" id="IPR016035">
    <property type="entry name" value="Acyl_Trfase/lysoPLipase"/>
</dbReference>
<evidence type="ECO:0000313" key="5">
    <source>
        <dbReference type="Proteomes" id="UP000006633"/>
    </source>
</evidence>
<dbReference type="Gene3D" id="3.40.1090.10">
    <property type="entry name" value="Cytosolic phospholipase A2 catalytic domain"/>
    <property type="match status" value="2"/>
</dbReference>
<sequence>MGEAGDGAAISTGDSDDSFQQCLDFEAERIEERRRALDIGAGLPRTGLALSGGGIRSATFSLGVLQALSGHGWLRRIDYLSTVSGGSYIGSFLGALYVRPSRRGDDGPPADRTGFNDHPLQTEAGVEAVKQLREAGRYLTPRGTSDAFFGASVVLRNWAAVQVVIGALGFALFWFVHLVNRAPQVEALLSLFMPETLARANAPGVPEGSASAFNGLLVAALLLGLLVFLAFGTAYWLTRREWIDTSRVKRATTNLFFWLLVALTLLFAYSGLKYGIALLSFGAVMLVLAIAFYALGEWKVGEAPNERNNPDLLIAAEDHVRTFLSRWMSRALMILLAMAGLILVDAIGFKIKQTVPFMIDGLSNIDGFWSTLKTLVTTYWPVLSAVVPVIMTVASNFALRSGDPNSFIAKFSLRSPLGLTLAGLLVLGSWLALWSAAAQAALDTALGLPAPVIPGTSPHLNWILPTLALVLINLVLGYAYSFINLSSLSTFYAARLRRAYIGASNPRRRKLFGSDRNLEGDHIPLRTYYDPGNLATQHLINVTIAETQAAESNIIARDRKGKPMHISPGGVVFAGRMPGTSACLLSKGWTDFKLNIGEELPLANWVAISGAAVSSAIGSGTSLGASLLATMANVRLGYWWKHQGSRSRMPEAWDFVQKYLLAELRGAFTGTRGPRWYLTDGGHFDNTGVYVLLQRRLDYIIMSDNGADPDYVFDDVVRLVNRAQNDLGVRIGFLGKDELDLLIDDRDLRGCFGAYRDLARKPLEGDELKPFAALARITYPADGELEEKPAWLLVIKPRLTFTEPPELLAYYHRSGTPPTFPQQSTGDQFFDEDQWEAYRRLGEIIGDRLFRPPGSTSADTWWPTKDL</sequence>
<protein>
    <submittedName>
        <fullName evidence="4">Patatin</fullName>
    </submittedName>
</protein>
<dbReference type="Pfam" id="PF01734">
    <property type="entry name" value="Patatin"/>
    <property type="match status" value="1"/>
</dbReference>
<feature type="domain" description="PNPLA" evidence="3">
    <location>
        <begin position="48"/>
        <end position="96"/>
    </location>
</feature>
<dbReference type="GO" id="GO:0046475">
    <property type="term" value="P:glycerophospholipid catabolic process"/>
    <property type="evidence" value="ECO:0007669"/>
    <property type="project" value="TreeGrafter"/>
</dbReference>
<feature type="transmembrane region" description="Helical" evidence="2">
    <location>
        <begin position="331"/>
        <end position="351"/>
    </location>
</feature>
<dbReference type="PANTHER" id="PTHR10728:SF40">
    <property type="entry name" value="PATATIN FAMILY PROTEIN"/>
    <property type="match status" value="1"/>
</dbReference>
<evidence type="ECO:0000259" key="3">
    <source>
        <dbReference type="Pfam" id="PF01734"/>
    </source>
</evidence>
<dbReference type="eggNOG" id="COG1752">
    <property type="taxonomic scope" value="Bacteria"/>
</dbReference>
<keyword evidence="2" id="KW-1133">Transmembrane helix</keyword>
<keyword evidence="5" id="KW-1185">Reference proteome</keyword>
<feature type="transmembrane region" description="Helical" evidence="2">
    <location>
        <begin position="250"/>
        <end position="269"/>
    </location>
</feature>
<name>D7A2A2_ANCN5</name>
<feature type="transmembrane region" description="Helical" evidence="2">
    <location>
        <begin position="158"/>
        <end position="179"/>
    </location>
</feature>
<dbReference type="PANTHER" id="PTHR10728">
    <property type="entry name" value="CYTOSOLIC PHOSPHOLIPASE A2"/>
    <property type="match status" value="1"/>
</dbReference>
<dbReference type="STRING" id="639283.Snov_2270"/>
<reference evidence="4 5" key="1">
    <citation type="journal article" date="2012" name="Stand. Genomic Sci.">
        <title>Complete genome sequence of the facultatively chemolithoautotrophic and methylotrophic alpha Proteobacterium Starkeya novella type strain (ATCC 8093(T)).</title>
        <authorList>
            <person name="Kappler U."/>
            <person name="Davenport K."/>
            <person name="Beatson S."/>
            <person name="Lucas S."/>
            <person name="Lapidus A."/>
            <person name="Copeland A."/>
            <person name="Berry K.W."/>
            <person name="Glavina Del Rio T."/>
            <person name="Hammon N."/>
            <person name="Dalin E."/>
            <person name="Tice H."/>
            <person name="Pitluck S."/>
            <person name="Richardson P."/>
            <person name="Bruce D."/>
            <person name="Goodwin L.A."/>
            <person name="Han C."/>
            <person name="Tapia R."/>
            <person name="Detter J.C."/>
            <person name="Chang Y.J."/>
            <person name="Jeffries C.D."/>
            <person name="Land M."/>
            <person name="Hauser L."/>
            <person name="Kyrpides N.C."/>
            <person name="Goker M."/>
            <person name="Ivanova N."/>
            <person name="Klenk H.P."/>
            <person name="Woyke T."/>
        </authorList>
    </citation>
    <scope>NUCLEOTIDE SEQUENCE [LARGE SCALE GENOMIC DNA]</scope>
    <source>
        <strain evidence="5">ATCC 8093 / DSM 506 / JCM 20403 / CCM 1077 / IAM 12100 / NBRC 12443 / NCIMB 10456</strain>
    </source>
</reference>
<dbReference type="SUPFAM" id="SSF52151">
    <property type="entry name" value="FabD/lysophospholipase-like"/>
    <property type="match status" value="2"/>
</dbReference>
<dbReference type="RefSeq" id="WP_013167069.1">
    <property type="nucleotide sequence ID" value="NC_014217.1"/>
</dbReference>
<keyword evidence="2" id="KW-0472">Membrane</keyword>
<dbReference type="Proteomes" id="UP000006633">
    <property type="component" value="Chromosome"/>
</dbReference>
<feature type="transmembrane region" description="Helical" evidence="2">
    <location>
        <begin position="379"/>
        <end position="399"/>
    </location>
</feature>
<dbReference type="KEGG" id="sno:Snov_2270"/>
<dbReference type="EMBL" id="CP002026">
    <property type="protein sequence ID" value="ADH89565.1"/>
    <property type="molecule type" value="Genomic_DNA"/>
</dbReference>
<dbReference type="GO" id="GO:0004623">
    <property type="term" value="F:phospholipase A2 activity"/>
    <property type="evidence" value="ECO:0007669"/>
    <property type="project" value="TreeGrafter"/>
</dbReference>
<feature type="transmembrane region" description="Helical" evidence="2">
    <location>
        <begin position="462"/>
        <end position="483"/>
    </location>
</feature>
<accession>D7A2A2</accession>
<dbReference type="AlphaFoldDB" id="D7A2A2"/>
<proteinExistence type="predicted"/>
<dbReference type="InterPro" id="IPR002641">
    <property type="entry name" value="PNPLA_dom"/>
</dbReference>
<keyword evidence="2" id="KW-0812">Transmembrane</keyword>